<name>A0A2T0WU15_9RHOB</name>
<dbReference type="InterPro" id="IPR036291">
    <property type="entry name" value="NAD(P)-bd_dom_sf"/>
</dbReference>
<dbReference type="Pfam" id="PF01370">
    <property type="entry name" value="Epimerase"/>
    <property type="match status" value="1"/>
</dbReference>
<evidence type="ECO:0000259" key="1">
    <source>
        <dbReference type="Pfam" id="PF01370"/>
    </source>
</evidence>
<evidence type="ECO:0000313" key="2">
    <source>
        <dbReference type="EMBL" id="PRY90054.1"/>
    </source>
</evidence>
<organism evidence="2 3">
    <name type="scientific">Donghicola tyrosinivorans</name>
    <dbReference type="NCBI Taxonomy" id="1652492"/>
    <lineage>
        <taxon>Bacteria</taxon>
        <taxon>Pseudomonadati</taxon>
        <taxon>Pseudomonadota</taxon>
        <taxon>Alphaproteobacteria</taxon>
        <taxon>Rhodobacterales</taxon>
        <taxon>Roseobacteraceae</taxon>
        <taxon>Donghicola</taxon>
    </lineage>
</organism>
<dbReference type="OrthoDB" id="9814124at2"/>
<accession>A0A2T0WU15</accession>
<dbReference type="CDD" id="cd08946">
    <property type="entry name" value="SDR_e"/>
    <property type="match status" value="1"/>
</dbReference>
<evidence type="ECO:0000313" key="3">
    <source>
        <dbReference type="Proteomes" id="UP000238392"/>
    </source>
</evidence>
<proteinExistence type="predicted"/>
<dbReference type="Gene3D" id="3.40.50.720">
    <property type="entry name" value="NAD(P)-binding Rossmann-like Domain"/>
    <property type="match status" value="1"/>
</dbReference>
<dbReference type="InterPro" id="IPR050177">
    <property type="entry name" value="Lipid_A_modif_metabolic_enz"/>
</dbReference>
<feature type="domain" description="NAD-dependent epimerase/dehydratase" evidence="1">
    <location>
        <begin position="3"/>
        <end position="213"/>
    </location>
</feature>
<dbReference type="EMBL" id="PVTQ01000005">
    <property type="protein sequence ID" value="PRY90054.1"/>
    <property type="molecule type" value="Genomic_DNA"/>
</dbReference>
<dbReference type="Proteomes" id="UP000238392">
    <property type="component" value="Unassembled WGS sequence"/>
</dbReference>
<sequence length="273" mass="29517">MKIALTGAGGYVGSFFLYGLRDQGHEVVPFGRDGVPYDLGDQPDLTGFDALIHCAFSHVEGKFRGGEGDDPEGFIRLNRDGSLTLFEAAKAAGVGRVLFLSSRAVYGPRPTGTLLTEGMTCTPDTLYGQVKLDCEDGLKALTDDGFQTTSLRATGVYGASVVCGPHKWRAMFADFREGKTIAPRNGTEVHGRDLCSAAEILLASDAPPQTVNVSDMLMDRHDVLGIYAGLKGYDHPLPERSTATPNQMDCTRLQQMGWQPRGEQGLRDWLATL</sequence>
<dbReference type="SUPFAM" id="SSF51735">
    <property type="entry name" value="NAD(P)-binding Rossmann-fold domains"/>
    <property type="match status" value="1"/>
</dbReference>
<dbReference type="PANTHER" id="PTHR43245:SF23">
    <property type="entry name" value="NAD(P)-BINDING DOMAIN-CONTAINING PROTEIN"/>
    <property type="match status" value="1"/>
</dbReference>
<gene>
    <name evidence="2" type="ORF">CLV74_10533</name>
</gene>
<reference evidence="2 3" key="1">
    <citation type="submission" date="2018-03" db="EMBL/GenBank/DDBJ databases">
        <title>Genomic Encyclopedia of Archaeal and Bacterial Type Strains, Phase II (KMG-II): from individual species to whole genera.</title>
        <authorList>
            <person name="Goeker M."/>
        </authorList>
    </citation>
    <scope>NUCLEOTIDE SEQUENCE [LARGE SCALE GENOMIC DNA]</scope>
    <source>
        <strain evidence="2 3">DSM 100212</strain>
    </source>
</reference>
<comment type="caution">
    <text evidence="2">The sequence shown here is derived from an EMBL/GenBank/DDBJ whole genome shotgun (WGS) entry which is preliminary data.</text>
</comment>
<dbReference type="AlphaFoldDB" id="A0A2T0WU15"/>
<dbReference type="PANTHER" id="PTHR43245">
    <property type="entry name" value="BIFUNCTIONAL POLYMYXIN RESISTANCE PROTEIN ARNA"/>
    <property type="match status" value="1"/>
</dbReference>
<dbReference type="InterPro" id="IPR001509">
    <property type="entry name" value="Epimerase_deHydtase"/>
</dbReference>
<dbReference type="RefSeq" id="WP_106263885.1">
    <property type="nucleotide sequence ID" value="NZ_PVTQ01000005.1"/>
</dbReference>
<protein>
    <submittedName>
        <fullName evidence="2">Nucleoside-diphosphate-sugar epimerase</fullName>
    </submittedName>
</protein>
<keyword evidence="3" id="KW-1185">Reference proteome</keyword>